<reference evidence="3" key="3">
    <citation type="submission" date="2011-03" db="EMBL/GenBank/DDBJ databases">
        <title>Annotation of Magnaporthe poae ATCC 64411.</title>
        <authorList>
            <person name="Ma L.-J."/>
            <person name="Dead R."/>
            <person name="Young S.K."/>
            <person name="Zeng Q."/>
            <person name="Gargeya S."/>
            <person name="Fitzgerald M."/>
            <person name="Haas B."/>
            <person name="Abouelleil A."/>
            <person name="Alvarado L."/>
            <person name="Arachchi H.M."/>
            <person name="Berlin A."/>
            <person name="Brown A."/>
            <person name="Chapman S.B."/>
            <person name="Chen Z."/>
            <person name="Dunbar C."/>
            <person name="Freedman E."/>
            <person name="Gearin G."/>
            <person name="Gellesch M."/>
            <person name="Goldberg J."/>
            <person name="Griggs A."/>
            <person name="Gujja S."/>
            <person name="Heiman D."/>
            <person name="Howarth C."/>
            <person name="Larson L."/>
            <person name="Lui A."/>
            <person name="MacDonald P.J.P."/>
            <person name="Mehta T."/>
            <person name="Montmayeur A."/>
            <person name="Murphy C."/>
            <person name="Neiman D."/>
            <person name="Pearson M."/>
            <person name="Priest M."/>
            <person name="Roberts A."/>
            <person name="Saif S."/>
            <person name="Shea T."/>
            <person name="Shenoy N."/>
            <person name="Sisk P."/>
            <person name="Stolte C."/>
            <person name="Sykes S."/>
            <person name="Yandava C."/>
            <person name="Wortman J."/>
            <person name="Nusbaum C."/>
            <person name="Birren B."/>
        </authorList>
    </citation>
    <scope>NUCLEOTIDE SEQUENCE</scope>
    <source>
        <strain evidence="3">ATCC 64411</strain>
    </source>
</reference>
<feature type="region of interest" description="Disordered" evidence="1">
    <location>
        <begin position="160"/>
        <end position="181"/>
    </location>
</feature>
<name>A0A0C4EBT5_MAGP6</name>
<reference evidence="3" key="1">
    <citation type="submission" date="2010-05" db="EMBL/GenBank/DDBJ databases">
        <title>The Genome Sequence of Magnaporthe poae strain ATCC 64411.</title>
        <authorList>
            <consortium name="The Broad Institute Genome Sequencing Platform"/>
            <consortium name="Broad Institute Genome Sequencing Center for Infectious Disease"/>
            <person name="Ma L.-J."/>
            <person name="Dead R."/>
            <person name="Young S."/>
            <person name="Zeng Q."/>
            <person name="Koehrsen M."/>
            <person name="Alvarado L."/>
            <person name="Berlin A."/>
            <person name="Chapman S.B."/>
            <person name="Chen Z."/>
            <person name="Freedman E."/>
            <person name="Gellesch M."/>
            <person name="Goldberg J."/>
            <person name="Griggs A."/>
            <person name="Gujja S."/>
            <person name="Heilman E.R."/>
            <person name="Heiman D."/>
            <person name="Hepburn T."/>
            <person name="Howarth C."/>
            <person name="Jen D."/>
            <person name="Larson L."/>
            <person name="Mehta T."/>
            <person name="Neiman D."/>
            <person name="Pearson M."/>
            <person name="Roberts A."/>
            <person name="Saif S."/>
            <person name="Shea T."/>
            <person name="Shenoy N."/>
            <person name="Sisk P."/>
            <person name="Stolte C."/>
            <person name="Sykes S."/>
            <person name="Walk T."/>
            <person name="White J."/>
            <person name="Yandava C."/>
            <person name="Haas B."/>
            <person name="Nusbaum C."/>
            <person name="Birren B."/>
        </authorList>
    </citation>
    <scope>NUCLEOTIDE SEQUENCE</scope>
    <source>
        <strain evidence="3">ATCC 64411</strain>
    </source>
</reference>
<dbReference type="Proteomes" id="UP000011715">
    <property type="component" value="Unassembled WGS sequence"/>
</dbReference>
<keyword evidence="2" id="KW-0732">Signal</keyword>
<evidence type="ECO:0000313" key="4">
    <source>
        <dbReference type="EnsemblFungi" id="MAPG_10144T0"/>
    </source>
</evidence>
<feature type="signal peptide" evidence="2">
    <location>
        <begin position="1"/>
        <end position="23"/>
    </location>
</feature>
<reference evidence="4" key="5">
    <citation type="submission" date="2015-06" db="UniProtKB">
        <authorList>
            <consortium name="EnsemblFungi"/>
        </authorList>
    </citation>
    <scope>IDENTIFICATION</scope>
    <source>
        <strain evidence="4">ATCC 64411</strain>
    </source>
</reference>
<protein>
    <submittedName>
        <fullName evidence="3 4">Uncharacterized protein</fullName>
    </submittedName>
</protein>
<feature type="chain" id="PRO_5009385970" evidence="2">
    <location>
        <begin position="24"/>
        <end position="271"/>
    </location>
</feature>
<dbReference type="VEuPathDB" id="FungiDB:MAPG_10144"/>
<organism evidence="4 5">
    <name type="scientific">Magnaporthiopsis poae (strain ATCC 64411 / 73-15)</name>
    <name type="common">Kentucky bluegrass fungus</name>
    <name type="synonym">Magnaporthe poae</name>
    <dbReference type="NCBI Taxonomy" id="644358"/>
    <lineage>
        <taxon>Eukaryota</taxon>
        <taxon>Fungi</taxon>
        <taxon>Dikarya</taxon>
        <taxon>Ascomycota</taxon>
        <taxon>Pezizomycotina</taxon>
        <taxon>Sordariomycetes</taxon>
        <taxon>Sordariomycetidae</taxon>
        <taxon>Magnaporthales</taxon>
        <taxon>Magnaporthaceae</taxon>
        <taxon>Magnaporthiopsis</taxon>
    </lineage>
</organism>
<feature type="compositionally biased region" description="Acidic residues" evidence="1">
    <location>
        <begin position="213"/>
        <end position="223"/>
    </location>
</feature>
<sequence>MYFAANDLAKVVVTALLVGHAVAVPVPSQGAAIDVRDLDALEARDAAMLEARDPRRFRGGFRFGRKLFDMFGGGNNDDSNNQKRDLDEIADEAAGMLEARDPRRRGGRGGFMSGFRQGSRIWEHIRGGSGGSQNTDESQVQKRDLIDEAPEYEEAAELVARDPRRRRGGGGGFMSGFRQGSRIWEQIRGGSGGSQNTDESQVQKRDLIDEAPEYEEAAEESSDLEARDFETLEAREPGWFKMGARIGRKIWRKIRGHHGSDDNNDQQQQSS</sequence>
<reference evidence="5" key="2">
    <citation type="submission" date="2010-05" db="EMBL/GenBank/DDBJ databases">
        <title>The genome sequence of Magnaporthe poae strain ATCC 64411.</title>
        <authorList>
            <person name="Ma L.-J."/>
            <person name="Dead R."/>
            <person name="Young S."/>
            <person name="Zeng Q."/>
            <person name="Koehrsen M."/>
            <person name="Alvarado L."/>
            <person name="Berlin A."/>
            <person name="Chapman S.B."/>
            <person name="Chen Z."/>
            <person name="Freedman E."/>
            <person name="Gellesch M."/>
            <person name="Goldberg J."/>
            <person name="Griggs A."/>
            <person name="Gujja S."/>
            <person name="Heilman E.R."/>
            <person name="Heiman D."/>
            <person name="Hepburn T."/>
            <person name="Howarth C."/>
            <person name="Jen D."/>
            <person name="Larson L."/>
            <person name="Mehta T."/>
            <person name="Neiman D."/>
            <person name="Pearson M."/>
            <person name="Roberts A."/>
            <person name="Saif S."/>
            <person name="Shea T."/>
            <person name="Shenoy N."/>
            <person name="Sisk P."/>
            <person name="Stolte C."/>
            <person name="Sykes S."/>
            <person name="Walk T."/>
            <person name="White J."/>
            <person name="Yandava C."/>
            <person name="Haas B."/>
            <person name="Nusbaum C."/>
            <person name="Birren B."/>
        </authorList>
    </citation>
    <scope>NUCLEOTIDE SEQUENCE [LARGE SCALE GENOMIC DNA]</scope>
    <source>
        <strain evidence="5">ATCC 64411 / 73-15</strain>
    </source>
</reference>
<feature type="compositionally biased region" description="Basic and acidic residues" evidence="1">
    <location>
        <begin position="224"/>
        <end position="238"/>
    </location>
</feature>
<dbReference type="EMBL" id="ADBL01002610">
    <property type="status" value="NOT_ANNOTATED_CDS"/>
    <property type="molecule type" value="Genomic_DNA"/>
</dbReference>
<evidence type="ECO:0000256" key="2">
    <source>
        <dbReference type="SAM" id="SignalP"/>
    </source>
</evidence>
<feature type="region of interest" description="Disordered" evidence="1">
    <location>
        <begin position="213"/>
        <end position="238"/>
    </location>
</feature>
<dbReference type="eggNOG" id="ENOG502RNH7">
    <property type="taxonomic scope" value="Eukaryota"/>
</dbReference>
<accession>A0A0C4EBT5</accession>
<dbReference type="EMBL" id="GL876977">
    <property type="protein sequence ID" value="KLU91626.1"/>
    <property type="molecule type" value="Genomic_DNA"/>
</dbReference>
<keyword evidence="5" id="KW-1185">Reference proteome</keyword>
<dbReference type="EnsemblFungi" id="MAPG_10144T0">
    <property type="protein sequence ID" value="MAPG_10144T0"/>
    <property type="gene ID" value="MAPG_10144"/>
</dbReference>
<gene>
    <name evidence="3" type="ORF">MAPG_10144</name>
</gene>
<proteinExistence type="predicted"/>
<dbReference type="AlphaFoldDB" id="A0A0C4EBT5"/>
<evidence type="ECO:0000313" key="5">
    <source>
        <dbReference type="Proteomes" id="UP000011715"/>
    </source>
</evidence>
<reference evidence="4" key="4">
    <citation type="journal article" date="2015" name="G3 (Bethesda)">
        <title>Genome sequences of three phytopathogenic species of the Magnaporthaceae family of fungi.</title>
        <authorList>
            <person name="Okagaki L.H."/>
            <person name="Nunes C.C."/>
            <person name="Sailsbery J."/>
            <person name="Clay B."/>
            <person name="Brown D."/>
            <person name="John T."/>
            <person name="Oh Y."/>
            <person name="Young N."/>
            <person name="Fitzgerald M."/>
            <person name="Haas B.J."/>
            <person name="Zeng Q."/>
            <person name="Young S."/>
            <person name="Adiconis X."/>
            <person name="Fan L."/>
            <person name="Levin J.Z."/>
            <person name="Mitchell T.K."/>
            <person name="Okubara P.A."/>
            <person name="Farman M.L."/>
            <person name="Kohn L.M."/>
            <person name="Birren B."/>
            <person name="Ma L.-J."/>
            <person name="Dean R.A."/>
        </authorList>
    </citation>
    <scope>NUCLEOTIDE SEQUENCE</scope>
    <source>
        <strain evidence="4">ATCC 64411 / 73-15</strain>
    </source>
</reference>
<evidence type="ECO:0000313" key="3">
    <source>
        <dbReference type="EMBL" id="KLU91626.1"/>
    </source>
</evidence>
<evidence type="ECO:0000256" key="1">
    <source>
        <dbReference type="SAM" id="MobiDB-lite"/>
    </source>
</evidence>